<reference evidence="2" key="1">
    <citation type="journal article" date="2021" name="bioRxiv">
        <title>Whole Genome Assembly and Annotation of Northern Wild Rice, Zizania palustris L., Supports a Whole Genome Duplication in the Zizania Genus.</title>
        <authorList>
            <person name="Haas M."/>
            <person name="Kono T."/>
            <person name="Macchietto M."/>
            <person name="Millas R."/>
            <person name="McGilp L."/>
            <person name="Shao M."/>
            <person name="Duquette J."/>
            <person name="Hirsch C.N."/>
            <person name="Kimball J."/>
        </authorList>
    </citation>
    <scope>NUCLEOTIDE SEQUENCE</scope>
    <source>
        <tissue evidence="2">Fresh leaf tissue</tissue>
    </source>
</reference>
<feature type="region of interest" description="Disordered" evidence="1">
    <location>
        <begin position="1"/>
        <end position="64"/>
    </location>
</feature>
<comment type="caution">
    <text evidence="2">The sequence shown here is derived from an EMBL/GenBank/DDBJ whole genome shotgun (WGS) entry which is preliminary data.</text>
</comment>
<organism evidence="2 3">
    <name type="scientific">Zizania palustris</name>
    <name type="common">Northern wild rice</name>
    <dbReference type="NCBI Taxonomy" id="103762"/>
    <lineage>
        <taxon>Eukaryota</taxon>
        <taxon>Viridiplantae</taxon>
        <taxon>Streptophyta</taxon>
        <taxon>Embryophyta</taxon>
        <taxon>Tracheophyta</taxon>
        <taxon>Spermatophyta</taxon>
        <taxon>Magnoliopsida</taxon>
        <taxon>Liliopsida</taxon>
        <taxon>Poales</taxon>
        <taxon>Poaceae</taxon>
        <taxon>BOP clade</taxon>
        <taxon>Oryzoideae</taxon>
        <taxon>Oryzeae</taxon>
        <taxon>Zizaniinae</taxon>
        <taxon>Zizania</taxon>
    </lineage>
</organism>
<dbReference type="EMBL" id="JAAALK010000288">
    <property type="protein sequence ID" value="KAG8051763.1"/>
    <property type="molecule type" value="Genomic_DNA"/>
</dbReference>
<keyword evidence="3" id="KW-1185">Reference proteome</keyword>
<evidence type="ECO:0000313" key="2">
    <source>
        <dbReference type="EMBL" id="KAG8051763.1"/>
    </source>
</evidence>
<dbReference type="Proteomes" id="UP000729402">
    <property type="component" value="Unassembled WGS sequence"/>
</dbReference>
<reference evidence="2" key="2">
    <citation type="submission" date="2021-02" db="EMBL/GenBank/DDBJ databases">
        <authorList>
            <person name="Kimball J.A."/>
            <person name="Haas M.W."/>
            <person name="Macchietto M."/>
            <person name="Kono T."/>
            <person name="Duquette J."/>
            <person name="Shao M."/>
        </authorList>
    </citation>
    <scope>NUCLEOTIDE SEQUENCE</scope>
    <source>
        <tissue evidence="2">Fresh leaf tissue</tissue>
    </source>
</reference>
<protein>
    <submittedName>
        <fullName evidence="2">Uncharacterized protein</fullName>
    </submittedName>
</protein>
<gene>
    <name evidence="2" type="ORF">GUJ93_ZPchr0001g30964</name>
</gene>
<sequence>MKERPPPRRAVARALGHSSGTKALLRRQDAAHNSKAAGLPLPPHSSSHHAAMGRADLGERKGSRGRTDLGIAIEENYLDAAFTELPRGPSRSGNGEGEGGERVAVVARALGFRPSHRQGTIETDLPSVSCSLVSVYLNQFI</sequence>
<evidence type="ECO:0000313" key="3">
    <source>
        <dbReference type="Proteomes" id="UP000729402"/>
    </source>
</evidence>
<name>A0A8J5RLW0_ZIZPA</name>
<evidence type="ECO:0000256" key="1">
    <source>
        <dbReference type="SAM" id="MobiDB-lite"/>
    </source>
</evidence>
<dbReference type="AlphaFoldDB" id="A0A8J5RLW0"/>
<accession>A0A8J5RLW0</accession>
<proteinExistence type="predicted"/>